<dbReference type="EMBL" id="PZZH01000001">
    <property type="protein sequence ID" value="PTN78408.1"/>
    <property type="molecule type" value="Genomic_DNA"/>
</dbReference>
<dbReference type="AlphaFoldDB" id="A0A2P6AZ98"/>
<dbReference type="EMBL" id="RKOR01000011">
    <property type="protein sequence ID" value="ROY51284.1"/>
    <property type="molecule type" value="Genomic_DNA"/>
</dbReference>
<reference evidence="3 5" key="2">
    <citation type="submission" date="2018-10" db="EMBL/GenBank/DDBJ databases">
        <title>Genotypes and phenotypes of Enterococci isolated from broiler chickens.</title>
        <authorList>
            <person name="Muhammad A.R."/>
            <person name="Diarra M.S."/>
        </authorList>
    </citation>
    <scope>NUCLEOTIDE SEQUENCE [LARGE SCALE GENOMIC DNA]</scope>
    <source>
        <strain evidence="3 5">P7 C A21</strain>
    </source>
</reference>
<dbReference type="Proteomes" id="UP000429730">
    <property type="component" value="Unassembled WGS sequence"/>
</dbReference>
<evidence type="ECO:0000313" key="6">
    <source>
        <dbReference type="Proteomes" id="UP000429730"/>
    </source>
</evidence>
<reference evidence="2 4" key="1">
    <citation type="submission" date="2018-04" db="EMBL/GenBank/DDBJ databases">
        <authorList>
            <person name="Van Tyne D."/>
        </authorList>
    </citation>
    <scope>NUCLEOTIDE SEQUENCE [LARGE SCALE GENOMIC DNA]</scope>
    <source>
        <strain evidence="2 4">B2535</strain>
    </source>
</reference>
<sequence length="33" mass="3946">MNHYDWRKCDRVDDEQYKVTKGNVVSSMLKQTA</sequence>
<evidence type="ECO:0000313" key="4">
    <source>
        <dbReference type="Proteomes" id="UP000244140"/>
    </source>
</evidence>
<name>A0A2P6AZ98_ENTFL</name>
<comment type="caution">
    <text evidence="3">The sequence shown here is derived from an EMBL/GenBank/DDBJ whole genome shotgun (WGS) entry which is preliminary data.</text>
</comment>
<evidence type="ECO:0000313" key="2">
    <source>
        <dbReference type="EMBL" id="PTN78408.1"/>
    </source>
</evidence>
<reference evidence="1 6" key="3">
    <citation type="submission" date="2019-04" db="EMBL/GenBank/DDBJ databases">
        <title>Step-wise assembly of the neonatal virome modulated by breast feeding.</title>
        <authorList>
            <person name="Liang G."/>
            <person name="Bushman F."/>
        </authorList>
    </citation>
    <scope>NUCLEOTIDE SEQUENCE [LARGE SCALE GENOMIC DNA]</scope>
    <source>
        <strain evidence="1 6">E3754</strain>
    </source>
</reference>
<protein>
    <submittedName>
        <fullName evidence="3">Uncharacterized protein</fullName>
    </submittedName>
</protein>
<accession>A0A2P6AZ98</accession>
<proteinExistence type="predicted"/>
<evidence type="ECO:0000313" key="3">
    <source>
        <dbReference type="EMBL" id="ROY51284.1"/>
    </source>
</evidence>
<dbReference type="Proteomes" id="UP000244140">
    <property type="component" value="Unassembled WGS sequence"/>
</dbReference>
<evidence type="ECO:0000313" key="5">
    <source>
        <dbReference type="Proteomes" id="UP000275941"/>
    </source>
</evidence>
<evidence type="ECO:0000313" key="1">
    <source>
        <dbReference type="EMBL" id="MXS52202.1"/>
    </source>
</evidence>
<dbReference type="Proteomes" id="UP000275941">
    <property type="component" value="Unassembled WGS sequence"/>
</dbReference>
<dbReference type="EMBL" id="WVTJ01000007">
    <property type="protein sequence ID" value="MXS52202.1"/>
    <property type="molecule type" value="Genomic_DNA"/>
</dbReference>
<organism evidence="3 5">
    <name type="scientific">Enterococcus faecalis</name>
    <name type="common">Streptococcus faecalis</name>
    <dbReference type="NCBI Taxonomy" id="1351"/>
    <lineage>
        <taxon>Bacteria</taxon>
        <taxon>Bacillati</taxon>
        <taxon>Bacillota</taxon>
        <taxon>Bacilli</taxon>
        <taxon>Lactobacillales</taxon>
        <taxon>Enterococcaceae</taxon>
        <taxon>Enterococcus</taxon>
    </lineage>
</organism>
<gene>
    <name evidence="2" type="ORF">DAI13_11825</name>
    <name evidence="3" type="ORF">EGW70_05780</name>
    <name evidence="1" type="ORF">GTI81_05580</name>
</gene>